<dbReference type="Pfam" id="PF08501">
    <property type="entry name" value="Shikimate_dh_N"/>
    <property type="match status" value="1"/>
</dbReference>
<dbReference type="Pfam" id="PF01487">
    <property type="entry name" value="DHquinase_I"/>
    <property type="match status" value="1"/>
</dbReference>
<dbReference type="InterPro" id="IPR013708">
    <property type="entry name" value="Shikimate_DH-bd_N"/>
</dbReference>
<comment type="similarity">
    <text evidence="1">In the 2nd section; belongs to the type-I 3-dehydroquinase family.</text>
</comment>
<dbReference type="CDD" id="cd01065">
    <property type="entry name" value="NAD_bind_Shikimate_DH"/>
    <property type="match status" value="1"/>
</dbReference>
<reference evidence="6 7" key="1">
    <citation type="submission" date="2019-04" db="EMBL/GenBank/DDBJ databases">
        <title>Friends and foes A comparative genomics studyof 23 Aspergillus species from section Flavi.</title>
        <authorList>
            <consortium name="DOE Joint Genome Institute"/>
            <person name="Kjaerbolling I."/>
            <person name="Vesth T."/>
            <person name="Frisvad J.C."/>
            <person name="Nybo J.L."/>
            <person name="Theobald S."/>
            <person name="Kildgaard S."/>
            <person name="Isbrandt T."/>
            <person name="Kuo A."/>
            <person name="Sato A."/>
            <person name="Lyhne E.K."/>
            <person name="Kogle M.E."/>
            <person name="Wiebenga A."/>
            <person name="Kun R.S."/>
            <person name="Lubbers R.J."/>
            <person name="Makela M.R."/>
            <person name="Barry K."/>
            <person name="Chovatia M."/>
            <person name="Clum A."/>
            <person name="Daum C."/>
            <person name="Haridas S."/>
            <person name="He G."/>
            <person name="LaButti K."/>
            <person name="Lipzen A."/>
            <person name="Mondo S."/>
            <person name="Riley R."/>
            <person name="Salamov A."/>
            <person name="Simmons B.A."/>
            <person name="Magnuson J.K."/>
            <person name="Henrissat B."/>
            <person name="Mortensen U.H."/>
            <person name="Larsen T.O."/>
            <person name="Devries R.P."/>
            <person name="Grigoriev I.V."/>
            <person name="Machida M."/>
            <person name="Baker S.E."/>
            <person name="Andersen M.R."/>
        </authorList>
    </citation>
    <scope>NUCLEOTIDE SEQUENCE [LARGE SCALE GENOMIC DNA]</scope>
    <source>
        <strain evidence="6 7">IBT 29228</strain>
    </source>
</reference>
<dbReference type="Pfam" id="PF01202">
    <property type="entry name" value="SKI"/>
    <property type="match status" value="1"/>
</dbReference>
<feature type="domain" description="Quinate/shikimate 5-dehydrogenase/glutamyl-tRNA reductase" evidence="3">
    <location>
        <begin position="575"/>
        <end position="620"/>
    </location>
</feature>
<dbReference type="Gene3D" id="3.40.50.10860">
    <property type="entry name" value="Leucine Dehydrogenase, chain A, domain 1"/>
    <property type="match status" value="1"/>
</dbReference>
<comment type="similarity">
    <text evidence="2">In the N-terminal section; belongs to the shikimate kinase family.</text>
</comment>
<accession>A0A5N7BKJ0</accession>
<dbReference type="SUPFAM" id="SSF51735">
    <property type="entry name" value="NAD(P)-binding Rossmann-fold domains"/>
    <property type="match status" value="1"/>
</dbReference>
<dbReference type="GO" id="GO:0019632">
    <property type="term" value="P:shikimate metabolic process"/>
    <property type="evidence" value="ECO:0007669"/>
    <property type="project" value="TreeGrafter"/>
</dbReference>
<evidence type="ECO:0000259" key="5">
    <source>
        <dbReference type="Pfam" id="PF18317"/>
    </source>
</evidence>
<dbReference type="GO" id="GO:0003855">
    <property type="term" value="F:3-dehydroquinate dehydratase activity"/>
    <property type="evidence" value="ECO:0007669"/>
    <property type="project" value="InterPro"/>
</dbReference>
<dbReference type="Gene3D" id="3.40.50.720">
    <property type="entry name" value="NAD(P)-binding Rossmann-like Domain"/>
    <property type="match status" value="1"/>
</dbReference>
<dbReference type="InterPro" id="IPR041121">
    <property type="entry name" value="SDH_C"/>
</dbReference>
<dbReference type="InterPro" id="IPR027417">
    <property type="entry name" value="P-loop_NTPase"/>
</dbReference>
<evidence type="ECO:0000256" key="2">
    <source>
        <dbReference type="ARBA" id="ARBA00009349"/>
    </source>
</evidence>
<dbReference type="AlphaFoldDB" id="A0A5N7BKJ0"/>
<feature type="domain" description="SDH C-terminal" evidence="5">
    <location>
        <begin position="714"/>
        <end position="744"/>
    </location>
</feature>
<dbReference type="InterPro" id="IPR001381">
    <property type="entry name" value="DHquinase_I"/>
</dbReference>
<name>A0A5N7BKJ0_9EURO</name>
<evidence type="ECO:0000259" key="3">
    <source>
        <dbReference type="Pfam" id="PF01488"/>
    </source>
</evidence>
<proteinExistence type="inferred from homology"/>
<dbReference type="InterPro" id="IPR046346">
    <property type="entry name" value="Aminoacid_DH-like_N_sf"/>
</dbReference>
<dbReference type="EMBL" id="ML736163">
    <property type="protein sequence ID" value="KAE8382314.1"/>
    <property type="molecule type" value="Genomic_DNA"/>
</dbReference>
<dbReference type="InterPro" id="IPR006151">
    <property type="entry name" value="Shikm_DH/Glu-tRNA_Rdtase"/>
</dbReference>
<dbReference type="SUPFAM" id="SSF52540">
    <property type="entry name" value="P-loop containing nucleoside triphosphate hydrolases"/>
    <property type="match status" value="1"/>
</dbReference>
<protein>
    <submittedName>
        <fullName evidence="6">Uncharacterized protein</fullName>
    </submittedName>
</protein>
<dbReference type="Proteomes" id="UP000326198">
    <property type="component" value="Unassembled WGS sequence"/>
</dbReference>
<dbReference type="PANTHER" id="PTHR21089:SF1">
    <property type="entry name" value="BIFUNCTIONAL 3-DEHYDROQUINATE DEHYDRATASE_SHIKIMATE DEHYDROGENASE, CHLOROPLASTIC"/>
    <property type="match status" value="1"/>
</dbReference>
<dbReference type="InterPro" id="IPR036291">
    <property type="entry name" value="NAD(P)-bd_dom_sf"/>
</dbReference>
<evidence type="ECO:0000256" key="1">
    <source>
        <dbReference type="ARBA" id="ARBA00006477"/>
    </source>
</evidence>
<dbReference type="Pfam" id="PF01488">
    <property type="entry name" value="Shikimate_DH"/>
    <property type="match status" value="1"/>
</dbReference>
<feature type="domain" description="Shikimate dehydrogenase substrate binding N-terminal" evidence="4">
    <location>
        <begin position="452"/>
        <end position="532"/>
    </location>
</feature>
<dbReference type="GO" id="GO:0009423">
    <property type="term" value="P:chorismate biosynthetic process"/>
    <property type="evidence" value="ECO:0007669"/>
    <property type="project" value="TreeGrafter"/>
</dbReference>
<dbReference type="PANTHER" id="PTHR21089">
    <property type="entry name" value="SHIKIMATE DEHYDROGENASE"/>
    <property type="match status" value="1"/>
</dbReference>
<evidence type="ECO:0000313" key="6">
    <source>
        <dbReference type="EMBL" id="KAE8382314.1"/>
    </source>
</evidence>
<dbReference type="Gene3D" id="3.40.50.300">
    <property type="entry name" value="P-loop containing nucleotide triphosphate hydrolases"/>
    <property type="match status" value="1"/>
</dbReference>
<evidence type="ECO:0000259" key="4">
    <source>
        <dbReference type="Pfam" id="PF08501"/>
    </source>
</evidence>
<dbReference type="Pfam" id="PF18317">
    <property type="entry name" value="SDH_C"/>
    <property type="match status" value="1"/>
</dbReference>
<dbReference type="InterPro" id="IPR031322">
    <property type="entry name" value="Shikimate/glucono_kinase"/>
</dbReference>
<sequence length="752" mass="84208">MSMSLQTPSSNAQRNGLPLSSRQYCSDASLVLVGFPGAGKKTLGIIAAVALRRQLVDFVAFFQQRHGMPPHGYIAAHGSERYRKLEIELTGEILREYRKGCAIVGLGWLASRQQQILLEEFASHHPVVYIRRDPSDLQRFITTSQDKFERMWDTGNSFFESCSNLEFYNLTEGSVNEACTTPPAYLKLKETERTFVKFLHRIWGREHQARYSADPFSPSYTYALQVPLACLEGQFQSYEELENGADAINLKLEVSDLHDRKMSESIARAVATLRRHSRALVIVDIITPSVPDIRSYHNLLGIALRMLPDAITYSIACGNELAQEVVAAKGYVKSIATYHQEYPLARNETFTELLSLHKQAQDIGFDAIQITGTSTLPADVLPGASFPHTLVKESLMPIIAYDTGFFGRTSVCLNPTLSPVVPETMKSTGVTLREAEMAVSACFLCRRKKFGIFGQRLSHTLSPIMHNAAYTACGLPYIYGTVERERLPDIREILDDESYGGLAVSLPYKTEVLPYLDEISPEALDINAVNTVVLHQEYQPNGVRKTVRKGYNTDYLGIRDCIYKHLSPANAIRDGSTALIIGAGGMAHAAIYACYQLGVRHICVYNRTPSNAQRLVDYYRKWVNSKGTEPLHLTILSSADDPWPAHLRPTTIIVSCIPGQRCDAELRSAFDIPDQWLQSKTGGVFVEVAYDPLETRLMRWMSQHIPRGWIIVDGLSVLVEQGIAQYELFTKRPAPIHVMRRAVQQAIRDRAV</sequence>
<dbReference type="Gene3D" id="3.20.20.70">
    <property type="entry name" value="Aldolase class I"/>
    <property type="match status" value="1"/>
</dbReference>
<gene>
    <name evidence="6" type="ORF">BDV26DRAFT_253766</name>
</gene>
<keyword evidence="7" id="KW-1185">Reference proteome</keyword>
<dbReference type="OrthoDB" id="4415835at2759"/>
<evidence type="ECO:0000313" key="7">
    <source>
        <dbReference type="Proteomes" id="UP000326198"/>
    </source>
</evidence>
<dbReference type="InterPro" id="IPR022893">
    <property type="entry name" value="Shikimate_DH_fam"/>
</dbReference>
<dbReference type="GO" id="GO:0004764">
    <property type="term" value="F:shikimate 3-dehydrogenase (NADP+) activity"/>
    <property type="evidence" value="ECO:0007669"/>
    <property type="project" value="InterPro"/>
</dbReference>
<dbReference type="SUPFAM" id="SSF53223">
    <property type="entry name" value="Aminoacid dehydrogenase-like, N-terminal domain"/>
    <property type="match status" value="1"/>
</dbReference>
<dbReference type="InterPro" id="IPR013785">
    <property type="entry name" value="Aldolase_TIM"/>
</dbReference>
<organism evidence="6 7">
    <name type="scientific">Aspergillus bertholletiae</name>
    <dbReference type="NCBI Taxonomy" id="1226010"/>
    <lineage>
        <taxon>Eukaryota</taxon>
        <taxon>Fungi</taxon>
        <taxon>Dikarya</taxon>
        <taxon>Ascomycota</taxon>
        <taxon>Pezizomycotina</taxon>
        <taxon>Eurotiomycetes</taxon>
        <taxon>Eurotiomycetidae</taxon>
        <taxon>Eurotiales</taxon>
        <taxon>Aspergillaceae</taxon>
        <taxon>Aspergillus</taxon>
        <taxon>Aspergillus subgen. Circumdati</taxon>
    </lineage>
</organism>